<proteinExistence type="predicted"/>
<evidence type="ECO:0000313" key="3">
    <source>
        <dbReference type="Proteomes" id="UP000054387"/>
    </source>
</evidence>
<protein>
    <submittedName>
        <fullName evidence="2">Uncharacterized protein</fullName>
    </submittedName>
</protein>
<dbReference type="STRING" id="1514971.AUR64_03385"/>
<keyword evidence="1" id="KW-0472">Membrane</keyword>
<feature type="transmembrane region" description="Helical" evidence="1">
    <location>
        <begin position="12"/>
        <end position="31"/>
    </location>
</feature>
<keyword evidence="1" id="KW-1133">Transmembrane helix</keyword>
<evidence type="ECO:0000256" key="1">
    <source>
        <dbReference type="SAM" id="Phobius"/>
    </source>
</evidence>
<reference evidence="2 3" key="1">
    <citation type="submission" date="2015-12" db="EMBL/GenBank/DDBJ databases">
        <title>Haloprofundus marisrubri gen. nov., sp. nov., an extremely halophilic archaeon isolated from the Discovery deep brine-seawater interface in the Red Sea.</title>
        <authorList>
            <person name="Zhang G."/>
            <person name="Stingl U."/>
            <person name="Rashid M."/>
        </authorList>
    </citation>
    <scope>NUCLEOTIDE SEQUENCE [LARGE SCALE GENOMIC DNA]</scope>
    <source>
        <strain evidence="2 3">SB9</strain>
    </source>
</reference>
<accession>A0A0W1RCX4</accession>
<dbReference type="AlphaFoldDB" id="A0A0W1RCX4"/>
<dbReference type="Proteomes" id="UP000054387">
    <property type="component" value="Unassembled WGS sequence"/>
</dbReference>
<evidence type="ECO:0000313" key="2">
    <source>
        <dbReference type="EMBL" id="KTG11557.1"/>
    </source>
</evidence>
<dbReference type="EMBL" id="LOPU01000003">
    <property type="protein sequence ID" value="KTG11557.1"/>
    <property type="molecule type" value="Genomic_DNA"/>
</dbReference>
<comment type="caution">
    <text evidence="2">The sequence shown here is derived from an EMBL/GenBank/DDBJ whole genome shotgun (WGS) entry which is preliminary data.</text>
</comment>
<name>A0A0W1RCX4_9EURY</name>
<organism evidence="2 3">
    <name type="scientific">Haloprofundus marisrubri</name>
    <dbReference type="NCBI Taxonomy" id="1514971"/>
    <lineage>
        <taxon>Archaea</taxon>
        <taxon>Methanobacteriati</taxon>
        <taxon>Methanobacteriota</taxon>
        <taxon>Stenosarchaea group</taxon>
        <taxon>Halobacteria</taxon>
        <taxon>Halobacteriales</taxon>
        <taxon>Haloferacaceae</taxon>
        <taxon>Haloprofundus</taxon>
    </lineage>
</organism>
<feature type="transmembrane region" description="Helical" evidence="1">
    <location>
        <begin position="37"/>
        <end position="54"/>
    </location>
</feature>
<gene>
    <name evidence="2" type="ORF">AUR64_03385</name>
</gene>
<dbReference type="RefSeq" id="WP_058580041.1">
    <property type="nucleotide sequence ID" value="NZ_LOPU01000003.1"/>
</dbReference>
<keyword evidence="3" id="KW-1185">Reference proteome</keyword>
<dbReference type="OrthoDB" id="269001at2157"/>
<sequence>MPSTQLRRNGWSTVGLGISVLFAVGVFAYFALGGTPVRGAVVGLLILLAGVWEYRRKLQDVVVAESYEAEAEAQRRENRQ</sequence>
<keyword evidence="1" id="KW-0812">Transmembrane</keyword>